<reference evidence="1" key="1">
    <citation type="submission" date="2023-04" db="EMBL/GenBank/DDBJ databases">
        <title>Draft Genome sequencing of Naganishia species isolated from polar environments using Oxford Nanopore Technology.</title>
        <authorList>
            <person name="Leo P."/>
            <person name="Venkateswaran K."/>
        </authorList>
    </citation>
    <scope>NUCLEOTIDE SEQUENCE</scope>
    <source>
        <strain evidence="1">MNA-CCFEE 5262</strain>
    </source>
</reference>
<sequence length="517" mass="56996">MPPKRKAQTTAATETSVDPSLTPSNQDDAPSEPTAGPSKRTKTTGKSKTATISAERKEANRLAAERSRVRRATRASILEQTAKGLAEENLVLKERIKKLVAMGVSVDAGGVAVGEGLVEETAQVATQAETLGKRSTPVIPDAIADPQLDIPITTSSSVELPPPILRTGNKSSLQVEMEAHFRQQIDELRTLLQEKREQVGSQVDETMEDAEDLETQHRQIQDVNNRLQHEIRILHDAVSRVRAEHARAENVNERLRIRVRETEAQLLVKEGVARTGADAGFRIDESRSDVQRAFKDLKRHLGLLIGHFNPVFIEPDLPEQEAFVVPAPYESAPLPEPQKRGRPPLSKLNKASSSRTIRKISVGTSVSPGDPNYQHDPLAAAGSSTGPGTKSARSKKRYEPSKVRYRLDADPDVIYIEEREIIQNEDGEQEIVHISKKPVYNPRPRSGAGRKPGAGKAQREKPLVAMNVEEDELRELSGERPGEGFEPTEMERDLVMVDPSLESQGTPQTLHEAEQMP</sequence>
<keyword evidence="2" id="KW-1185">Reference proteome</keyword>
<dbReference type="Proteomes" id="UP001230649">
    <property type="component" value="Unassembled WGS sequence"/>
</dbReference>
<name>A0ACC2WRW7_9TREE</name>
<evidence type="ECO:0000313" key="1">
    <source>
        <dbReference type="EMBL" id="KAJ9114520.1"/>
    </source>
</evidence>
<dbReference type="EMBL" id="JASBWS010000008">
    <property type="protein sequence ID" value="KAJ9114520.1"/>
    <property type="molecule type" value="Genomic_DNA"/>
</dbReference>
<accession>A0ACC2WRW7</accession>
<gene>
    <name evidence="1" type="ORF">QFC20_001393</name>
</gene>
<comment type="caution">
    <text evidence="1">The sequence shown here is derived from an EMBL/GenBank/DDBJ whole genome shotgun (WGS) entry which is preliminary data.</text>
</comment>
<proteinExistence type="predicted"/>
<organism evidence="1 2">
    <name type="scientific">Naganishia adeliensis</name>
    <dbReference type="NCBI Taxonomy" id="92952"/>
    <lineage>
        <taxon>Eukaryota</taxon>
        <taxon>Fungi</taxon>
        <taxon>Dikarya</taxon>
        <taxon>Basidiomycota</taxon>
        <taxon>Agaricomycotina</taxon>
        <taxon>Tremellomycetes</taxon>
        <taxon>Filobasidiales</taxon>
        <taxon>Filobasidiaceae</taxon>
        <taxon>Naganishia</taxon>
    </lineage>
</organism>
<protein>
    <submittedName>
        <fullName evidence="1">Uncharacterized protein</fullName>
    </submittedName>
</protein>
<evidence type="ECO:0000313" key="2">
    <source>
        <dbReference type="Proteomes" id="UP001230649"/>
    </source>
</evidence>